<protein>
    <recommendedName>
        <fullName evidence="4">Transmembrane protein</fullName>
    </recommendedName>
</protein>
<dbReference type="AlphaFoldDB" id="A0A5C6ZLV1"/>
<comment type="caution">
    <text evidence="2">The sequence shown here is derived from an EMBL/GenBank/DDBJ whole genome shotgun (WGS) entry which is preliminary data.</text>
</comment>
<reference evidence="2 3" key="1">
    <citation type="submission" date="2019-08" db="EMBL/GenBank/DDBJ databases">
        <title>Genomes of Subsaximicrobium wynnwilliamsii strains.</title>
        <authorList>
            <person name="Bowman J.P."/>
        </authorList>
    </citation>
    <scope>NUCLEOTIDE SEQUENCE [LARGE SCALE GENOMIC DNA]</scope>
    <source>
        <strain evidence="2 3">2-80-2</strain>
    </source>
</reference>
<feature type="transmembrane region" description="Helical" evidence="1">
    <location>
        <begin position="81"/>
        <end position="98"/>
    </location>
</feature>
<name>A0A5C6ZLV1_9FLAO</name>
<keyword evidence="1" id="KW-1133">Transmembrane helix</keyword>
<feature type="transmembrane region" description="Helical" evidence="1">
    <location>
        <begin position="38"/>
        <end position="60"/>
    </location>
</feature>
<dbReference type="EMBL" id="VORO01000002">
    <property type="protein sequence ID" value="TXD90772.1"/>
    <property type="molecule type" value="Genomic_DNA"/>
</dbReference>
<sequence length="201" mass="22561">MNKLLASISYIFHPLLMPLLGVVFYFSKTPRFVPEPVIKAKLFSIVILTIVLPILLYVLLKTLKKVKSLHLQTTEERRLPLLINCAIILLIVNRVFPLGEIPELYFFFLGILISTITCLALALIQFKASIHMIGAAGFFMFAVAVGIHFKININGSLALMFIILGAIASSRLHLKAHSPLELIMGFFVGLLPQLIILNYWM</sequence>
<organism evidence="2 3">
    <name type="scientific">Subsaximicrobium wynnwilliamsii</name>
    <dbReference type="NCBI Taxonomy" id="291179"/>
    <lineage>
        <taxon>Bacteria</taxon>
        <taxon>Pseudomonadati</taxon>
        <taxon>Bacteroidota</taxon>
        <taxon>Flavobacteriia</taxon>
        <taxon>Flavobacteriales</taxon>
        <taxon>Flavobacteriaceae</taxon>
        <taxon>Subsaximicrobium</taxon>
    </lineage>
</organism>
<keyword evidence="3" id="KW-1185">Reference proteome</keyword>
<dbReference type="RefSeq" id="WP_147084874.1">
    <property type="nucleotide sequence ID" value="NZ_VORM01000001.1"/>
</dbReference>
<evidence type="ECO:0000313" key="2">
    <source>
        <dbReference type="EMBL" id="TXD90772.1"/>
    </source>
</evidence>
<evidence type="ECO:0008006" key="4">
    <source>
        <dbReference type="Google" id="ProtNLM"/>
    </source>
</evidence>
<evidence type="ECO:0000313" key="3">
    <source>
        <dbReference type="Proteomes" id="UP000321578"/>
    </source>
</evidence>
<dbReference type="Proteomes" id="UP000321578">
    <property type="component" value="Unassembled WGS sequence"/>
</dbReference>
<dbReference type="OrthoDB" id="9786064at2"/>
<evidence type="ECO:0000256" key="1">
    <source>
        <dbReference type="SAM" id="Phobius"/>
    </source>
</evidence>
<keyword evidence="1" id="KW-0812">Transmembrane</keyword>
<gene>
    <name evidence="2" type="ORF">ESY86_02075</name>
</gene>
<feature type="transmembrane region" description="Helical" evidence="1">
    <location>
        <begin position="130"/>
        <end position="149"/>
    </location>
</feature>
<accession>A0A5C6ZLV1</accession>
<proteinExistence type="predicted"/>
<feature type="transmembrane region" description="Helical" evidence="1">
    <location>
        <begin position="7"/>
        <end position="26"/>
    </location>
</feature>
<feature type="transmembrane region" description="Helical" evidence="1">
    <location>
        <begin position="181"/>
        <end position="200"/>
    </location>
</feature>
<keyword evidence="1" id="KW-0472">Membrane</keyword>
<feature type="transmembrane region" description="Helical" evidence="1">
    <location>
        <begin position="104"/>
        <end position="123"/>
    </location>
</feature>